<gene>
    <name evidence="3" type="ORF">CLV78_1159</name>
</gene>
<evidence type="ECO:0000256" key="2">
    <source>
        <dbReference type="ARBA" id="ARBA00024446"/>
    </source>
</evidence>
<dbReference type="Pfam" id="PF03319">
    <property type="entry name" value="EutN_CcmL"/>
    <property type="match status" value="1"/>
</dbReference>
<dbReference type="PANTHER" id="PTHR36539">
    <property type="entry name" value="ETHANOLAMINE UTILIZATION PROTEIN EUTN"/>
    <property type="match status" value="1"/>
</dbReference>
<dbReference type="Gene3D" id="2.40.50.220">
    <property type="entry name" value="EutN/Ccml"/>
    <property type="match status" value="1"/>
</dbReference>
<dbReference type="CDD" id="cd01614">
    <property type="entry name" value="EutN_CcmL"/>
    <property type="match status" value="1"/>
</dbReference>
<dbReference type="GO" id="GO:0031469">
    <property type="term" value="C:bacterial microcompartment"/>
    <property type="evidence" value="ECO:0007669"/>
    <property type="project" value="UniProtKB-SubCell"/>
</dbReference>
<dbReference type="AlphaFoldDB" id="A0A2T0RG25"/>
<evidence type="ECO:0000313" key="4">
    <source>
        <dbReference type="Proteomes" id="UP000239480"/>
    </source>
</evidence>
<proteinExistence type="predicted"/>
<accession>A0A2T0RG25</accession>
<organism evidence="3 4">
    <name type="scientific">Aliiruegeria haliotis</name>
    <dbReference type="NCBI Taxonomy" id="1280846"/>
    <lineage>
        <taxon>Bacteria</taxon>
        <taxon>Pseudomonadati</taxon>
        <taxon>Pseudomonadota</taxon>
        <taxon>Alphaproteobacteria</taxon>
        <taxon>Rhodobacterales</taxon>
        <taxon>Roseobacteraceae</taxon>
        <taxon>Aliiruegeria</taxon>
    </lineage>
</organism>
<evidence type="ECO:0000256" key="1">
    <source>
        <dbReference type="ARBA" id="ARBA00024322"/>
    </source>
</evidence>
<reference evidence="3 4" key="1">
    <citation type="submission" date="2018-03" db="EMBL/GenBank/DDBJ databases">
        <title>Genomic Encyclopedia of Archaeal and Bacterial Type Strains, Phase II (KMG-II): from individual species to whole genera.</title>
        <authorList>
            <person name="Goeker M."/>
        </authorList>
    </citation>
    <scope>NUCLEOTIDE SEQUENCE [LARGE SCALE GENOMIC DNA]</scope>
    <source>
        <strain evidence="3 4">DSM 29328</strain>
    </source>
</reference>
<name>A0A2T0RG25_9RHOB</name>
<dbReference type="InterPro" id="IPR036677">
    <property type="entry name" value="EutN_CcmL_sf"/>
</dbReference>
<sequence>MHLGRVIGTVVSTSKDQSLSGSKLLIVARLNEKTEPDGFTEIAVDTVGAGHGEIVIVTTSSAARMTESLDGSVADASIVGIVDTVETH</sequence>
<keyword evidence="2" id="KW-1283">Bacterial microcompartment</keyword>
<comment type="subcellular location">
    <subcellularLocation>
        <location evidence="1">Bacterial microcompartment</location>
    </subcellularLocation>
</comment>
<dbReference type="InterPro" id="IPR004992">
    <property type="entry name" value="EutN_CcmL"/>
</dbReference>
<dbReference type="PROSITE" id="PS51932">
    <property type="entry name" value="BMV"/>
    <property type="match status" value="1"/>
</dbReference>
<dbReference type="PANTHER" id="PTHR36539:SF1">
    <property type="entry name" value="BACTERIAL MICROCOMPARTMENT SHELL VERTEX PROTEIN EUTN"/>
    <property type="match status" value="1"/>
</dbReference>
<dbReference type="SUPFAM" id="SSF159133">
    <property type="entry name" value="EutN/CcmL-like"/>
    <property type="match status" value="1"/>
</dbReference>
<dbReference type="EMBL" id="PVTD01000015">
    <property type="protein sequence ID" value="PRY20060.1"/>
    <property type="molecule type" value="Genomic_DNA"/>
</dbReference>
<dbReference type="Proteomes" id="UP000239480">
    <property type="component" value="Unassembled WGS sequence"/>
</dbReference>
<evidence type="ECO:0000313" key="3">
    <source>
        <dbReference type="EMBL" id="PRY20060.1"/>
    </source>
</evidence>
<protein>
    <submittedName>
        <fullName evidence="3">Ethanolamine utilization protein EutN</fullName>
    </submittedName>
</protein>
<keyword evidence="4" id="KW-1185">Reference proteome</keyword>
<dbReference type="OrthoDB" id="196195at2"/>
<dbReference type="RefSeq" id="WP_106207980.1">
    <property type="nucleotide sequence ID" value="NZ_PVTD01000015.1"/>
</dbReference>
<comment type="caution">
    <text evidence="3">The sequence shown here is derived from an EMBL/GenBank/DDBJ whole genome shotgun (WGS) entry which is preliminary data.</text>
</comment>